<sequence>MKIPASKMNLILRPSVEILHKIFTKHKYEIRVVGGAVRDLLMDKIPTDLDFATTATPNEMKNMFTTEEIRIKLTGALHGTVKAYIGEDIFECTTLRIDKLTDGRHAVVEFIRDWELDAGRRDLTVNAMFLGIDGTVYDYFNGIQHVKEKKVNFIGNPEQRIQEDYLRILRYFRFFGRVAADPHQYDPEIITAIEKNCEGLSKIAGERIWVEFSKILSGRFNHEILLKIIECGVGIHIGLTKEFDCDNLKKVYKNIKDTDYHHCTLLAAGMSCEEDAYALINRVKCSNKEKEILLFIIKHRKSFNNIQSLKDVQDILVNLVYIDKKKRELVLEFSKQALLYVGRSDLLNEVNGHLIPNFPIKGGLLAGKIPKNQIQKELKRLFEIWKESEYKLTADELLIKV</sequence>
<evidence type="ECO:0000313" key="12">
    <source>
        <dbReference type="EMBL" id="KAB7502223.1"/>
    </source>
</evidence>
<name>A0A5N5T6F0_9CRUS</name>
<protein>
    <submittedName>
        <fullName evidence="12">CCA tRNA nucleotidyltransferase 1, mitochondrial</fullName>
    </submittedName>
</protein>
<evidence type="ECO:0000256" key="4">
    <source>
        <dbReference type="ARBA" id="ARBA00022694"/>
    </source>
</evidence>
<keyword evidence="3 9" id="KW-0808">Transferase</keyword>
<evidence type="ECO:0000256" key="5">
    <source>
        <dbReference type="ARBA" id="ARBA00022695"/>
    </source>
</evidence>
<dbReference type="GO" id="GO:0046872">
    <property type="term" value="F:metal ion binding"/>
    <property type="evidence" value="ECO:0007669"/>
    <property type="project" value="UniProtKB-KW"/>
</dbReference>
<dbReference type="GO" id="GO:0016779">
    <property type="term" value="F:nucleotidyltransferase activity"/>
    <property type="evidence" value="ECO:0007669"/>
    <property type="project" value="UniProtKB-KW"/>
</dbReference>
<dbReference type="InterPro" id="IPR002646">
    <property type="entry name" value="PolA_pol_head_dom"/>
</dbReference>
<keyword evidence="13" id="KW-1185">Reference proteome</keyword>
<dbReference type="InterPro" id="IPR050264">
    <property type="entry name" value="Bact_CCA-adding_enz_type3_sf"/>
</dbReference>
<dbReference type="PANTHER" id="PTHR46173:SF1">
    <property type="entry name" value="CCA TRNA NUCLEOTIDYLTRANSFERASE 1, MITOCHONDRIAL"/>
    <property type="match status" value="1"/>
</dbReference>
<evidence type="ECO:0000256" key="2">
    <source>
        <dbReference type="ARBA" id="ARBA00007265"/>
    </source>
</evidence>
<comment type="similarity">
    <text evidence="2 9">Belongs to the tRNA nucleotidyltransferase/poly(A) polymerase family.</text>
</comment>
<evidence type="ECO:0000259" key="10">
    <source>
        <dbReference type="Pfam" id="PF01743"/>
    </source>
</evidence>
<keyword evidence="6" id="KW-0479">Metal-binding</keyword>
<keyword evidence="4" id="KW-0819">tRNA processing</keyword>
<feature type="domain" description="Poly A polymerase head" evidence="10">
    <location>
        <begin position="31"/>
        <end position="151"/>
    </location>
</feature>
<evidence type="ECO:0000256" key="7">
    <source>
        <dbReference type="ARBA" id="ARBA00022741"/>
    </source>
</evidence>
<evidence type="ECO:0000256" key="3">
    <source>
        <dbReference type="ARBA" id="ARBA00022679"/>
    </source>
</evidence>
<reference evidence="12 13" key="1">
    <citation type="journal article" date="2019" name="PLoS Biol.">
        <title>Sex chromosomes control vertical transmission of feminizing Wolbachia symbionts in an isopod.</title>
        <authorList>
            <person name="Becking T."/>
            <person name="Chebbi M.A."/>
            <person name="Giraud I."/>
            <person name="Moumen B."/>
            <person name="Laverre T."/>
            <person name="Caubet Y."/>
            <person name="Peccoud J."/>
            <person name="Gilbert C."/>
            <person name="Cordaux R."/>
        </authorList>
    </citation>
    <scope>NUCLEOTIDE SEQUENCE [LARGE SCALE GENOMIC DNA]</scope>
    <source>
        <strain evidence="12">ANa2</strain>
        <tissue evidence="12">Whole body excluding digestive tract and cuticle</tissue>
    </source>
</reference>
<comment type="caution">
    <text evidence="12">The sequence shown here is derived from an EMBL/GenBank/DDBJ whole genome shotgun (WGS) entry which is preliminary data.</text>
</comment>
<evidence type="ECO:0000259" key="11">
    <source>
        <dbReference type="Pfam" id="PF12627"/>
    </source>
</evidence>
<dbReference type="GO" id="GO:1990180">
    <property type="term" value="P:mitochondrial tRNA 3'-end processing"/>
    <property type="evidence" value="ECO:0007669"/>
    <property type="project" value="TreeGrafter"/>
</dbReference>
<dbReference type="Pfam" id="PF12627">
    <property type="entry name" value="PolyA_pol_RNAbd"/>
    <property type="match status" value="1"/>
</dbReference>
<accession>A0A5N5T6F0</accession>
<dbReference type="Proteomes" id="UP000326759">
    <property type="component" value="Unassembled WGS sequence"/>
</dbReference>
<gene>
    <name evidence="12" type="primary">Trnt1_2</name>
    <name evidence="12" type="ORF">Anas_11373</name>
</gene>
<organism evidence="12 13">
    <name type="scientific">Armadillidium nasatum</name>
    <dbReference type="NCBI Taxonomy" id="96803"/>
    <lineage>
        <taxon>Eukaryota</taxon>
        <taxon>Metazoa</taxon>
        <taxon>Ecdysozoa</taxon>
        <taxon>Arthropoda</taxon>
        <taxon>Crustacea</taxon>
        <taxon>Multicrustacea</taxon>
        <taxon>Malacostraca</taxon>
        <taxon>Eumalacostraca</taxon>
        <taxon>Peracarida</taxon>
        <taxon>Isopoda</taxon>
        <taxon>Oniscidea</taxon>
        <taxon>Crinocheta</taxon>
        <taxon>Armadillidiidae</taxon>
        <taxon>Armadillidium</taxon>
    </lineage>
</organism>
<keyword evidence="9" id="KW-0694">RNA-binding</keyword>
<dbReference type="PANTHER" id="PTHR46173">
    <property type="entry name" value="CCA TRNA NUCLEOTIDYLTRANSFERASE 1, MITOCHONDRIAL"/>
    <property type="match status" value="1"/>
</dbReference>
<dbReference type="SUPFAM" id="SSF81891">
    <property type="entry name" value="Poly A polymerase C-terminal region-like"/>
    <property type="match status" value="1"/>
</dbReference>
<evidence type="ECO:0000256" key="8">
    <source>
        <dbReference type="ARBA" id="ARBA00022842"/>
    </source>
</evidence>
<dbReference type="CDD" id="cd05398">
    <property type="entry name" value="NT_ClassII-CCAase"/>
    <property type="match status" value="1"/>
</dbReference>
<dbReference type="GO" id="GO:0005739">
    <property type="term" value="C:mitochondrion"/>
    <property type="evidence" value="ECO:0007669"/>
    <property type="project" value="TreeGrafter"/>
</dbReference>
<evidence type="ECO:0000256" key="6">
    <source>
        <dbReference type="ARBA" id="ARBA00022723"/>
    </source>
</evidence>
<proteinExistence type="inferred from homology"/>
<evidence type="ECO:0000256" key="1">
    <source>
        <dbReference type="ARBA" id="ARBA00001946"/>
    </source>
</evidence>
<dbReference type="OrthoDB" id="445712at2759"/>
<dbReference type="InterPro" id="IPR032828">
    <property type="entry name" value="PolyA_RNA-bd"/>
</dbReference>
<dbReference type="Gene3D" id="1.10.3090.10">
    <property type="entry name" value="cca-adding enzyme, domain 2"/>
    <property type="match status" value="1"/>
</dbReference>
<dbReference type="EMBL" id="SEYY01008256">
    <property type="protein sequence ID" value="KAB7502223.1"/>
    <property type="molecule type" value="Genomic_DNA"/>
</dbReference>
<dbReference type="Pfam" id="PF01743">
    <property type="entry name" value="PolyA_pol"/>
    <property type="match status" value="1"/>
</dbReference>
<dbReference type="GO" id="GO:0000166">
    <property type="term" value="F:nucleotide binding"/>
    <property type="evidence" value="ECO:0007669"/>
    <property type="project" value="UniProtKB-KW"/>
</dbReference>
<evidence type="ECO:0000313" key="13">
    <source>
        <dbReference type="Proteomes" id="UP000326759"/>
    </source>
</evidence>
<dbReference type="InterPro" id="IPR043519">
    <property type="entry name" value="NT_sf"/>
</dbReference>
<dbReference type="GO" id="GO:0001680">
    <property type="term" value="P:tRNA 3'-terminal CCA addition"/>
    <property type="evidence" value="ECO:0007669"/>
    <property type="project" value="TreeGrafter"/>
</dbReference>
<keyword evidence="7" id="KW-0547">Nucleotide-binding</keyword>
<evidence type="ECO:0000256" key="9">
    <source>
        <dbReference type="RuleBase" id="RU003953"/>
    </source>
</evidence>
<dbReference type="Gene3D" id="3.30.460.10">
    <property type="entry name" value="Beta Polymerase, domain 2"/>
    <property type="match status" value="1"/>
</dbReference>
<comment type="cofactor">
    <cofactor evidence="1">
        <name>Mg(2+)</name>
        <dbReference type="ChEBI" id="CHEBI:18420"/>
    </cofactor>
</comment>
<dbReference type="AlphaFoldDB" id="A0A5N5T6F0"/>
<dbReference type="SUPFAM" id="SSF81301">
    <property type="entry name" value="Nucleotidyltransferase"/>
    <property type="match status" value="1"/>
</dbReference>
<feature type="domain" description="tRNA nucleotidyltransferase/poly(A) polymerase RNA and SrmB- binding" evidence="11">
    <location>
        <begin position="186"/>
        <end position="232"/>
    </location>
</feature>
<keyword evidence="8" id="KW-0460">Magnesium</keyword>
<dbReference type="GO" id="GO:0000049">
    <property type="term" value="F:tRNA binding"/>
    <property type="evidence" value="ECO:0007669"/>
    <property type="project" value="TreeGrafter"/>
</dbReference>
<keyword evidence="5" id="KW-0548">Nucleotidyltransferase</keyword>